<organism evidence="2 3">
    <name type="scientific">Ectocarpus siliculosus</name>
    <name type="common">Brown alga</name>
    <name type="synonym">Conferva siliculosa</name>
    <dbReference type="NCBI Taxonomy" id="2880"/>
    <lineage>
        <taxon>Eukaryota</taxon>
        <taxon>Sar</taxon>
        <taxon>Stramenopiles</taxon>
        <taxon>Ochrophyta</taxon>
        <taxon>PX clade</taxon>
        <taxon>Phaeophyceae</taxon>
        <taxon>Ectocarpales</taxon>
        <taxon>Ectocarpaceae</taxon>
        <taxon>Ectocarpus</taxon>
    </lineage>
</organism>
<gene>
    <name evidence="2" type="ORF">Esi_0000_0548</name>
</gene>
<dbReference type="EMBL" id="FN647682">
    <property type="protein sequence ID" value="CBN76737.1"/>
    <property type="molecule type" value="Genomic_DNA"/>
</dbReference>
<reference evidence="2 3" key="1">
    <citation type="journal article" date="2010" name="Nature">
        <title>The Ectocarpus genome and the independent evolution of multicellularity in brown algae.</title>
        <authorList>
            <person name="Cock J.M."/>
            <person name="Sterck L."/>
            <person name="Rouze P."/>
            <person name="Scornet D."/>
            <person name="Allen A.E."/>
            <person name="Amoutzias G."/>
            <person name="Anthouard V."/>
            <person name="Artiguenave F."/>
            <person name="Aury J.M."/>
            <person name="Badger J.H."/>
            <person name="Beszteri B."/>
            <person name="Billiau K."/>
            <person name="Bonnet E."/>
            <person name="Bothwell J.H."/>
            <person name="Bowler C."/>
            <person name="Boyen C."/>
            <person name="Brownlee C."/>
            <person name="Carrano C.J."/>
            <person name="Charrier B."/>
            <person name="Cho G.Y."/>
            <person name="Coelho S.M."/>
            <person name="Collen J."/>
            <person name="Corre E."/>
            <person name="Da Silva C."/>
            <person name="Delage L."/>
            <person name="Delaroque N."/>
            <person name="Dittami S.M."/>
            <person name="Doulbeau S."/>
            <person name="Elias M."/>
            <person name="Farnham G."/>
            <person name="Gachon C.M."/>
            <person name="Gschloessl B."/>
            <person name="Heesch S."/>
            <person name="Jabbari K."/>
            <person name="Jubin C."/>
            <person name="Kawai H."/>
            <person name="Kimura K."/>
            <person name="Kloareg B."/>
            <person name="Kupper F.C."/>
            <person name="Lang D."/>
            <person name="Le Bail A."/>
            <person name="Leblanc C."/>
            <person name="Lerouge P."/>
            <person name="Lohr M."/>
            <person name="Lopez P.J."/>
            <person name="Martens C."/>
            <person name="Maumus F."/>
            <person name="Michel G."/>
            <person name="Miranda-Saavedra D."/>
            <person name="Morales J."/>
            <person name="Moreau H."/>
            <person name="Motomura T."/>
            <person name="Nagasato C."/>
            <person name="Napoli C.A."/>
            <person name="Nelson D.R."/>
            <person name="Nyvall-Collen P."/>
            <person name="Peters A.F."/>
            <person name="Pommier C."/>
            <person name="Potin P."/>
            <person name="Poulain J."/>
            <person name="Quesneville H."/>
            <person name="Read B."/>
            <person name="Rensing S.A."/>
            <person name="Ritter A."/>
            <person name="Rousvoal S."/>
            <person name="Samanta M."/>
            <person name="Samson G."/>
            <person name="Schroeder D.C."/>
            <person name="Segurens B."/>
            <person name="Strittmatter M."/>
            <person name="Tonon T."/>
            <person name="Tregear J.W."/>
            <person name="Valentin K."/>
            <person name="von Dassow P."/>
            <person name="Yamagishi T."/>
            <person name="Van de Peer Y."/>
            <person name="Wincker P."/>
        </authorList>
    </citation>
    <scope>NUCLEOTIDE SEQUENCE [LARGE SCALE GENOMIC DNA]</scope>
    <source>
        <strain evidence="3">Ec32 / CCAP1310/4</strain>
    </source>
</reference>
<feature type="compositionally biased region" description="Low complexity" evidence="1">
    <location>
        <begin position="51"/>
        <end position="71"/>
    </location>
</feature>
<keyword evidence="3" id="KW-1185">Reference proteome</keyword>
<sequence>MFSFLNLQNFNFDFVGDSIPNSGRTGKKKTSSSNGKRESGKQLWLWESHGSSSSSPTANSTANMTPRTEPVVTPPPKRAPLDCPAARRPETERAKRRSLSQQSAVRNNTNEHRRSSVFFRLPDLDKILKGDNANSSSSAEAAAAGRKKDGRRASRSANGGKGHHQGMGGDGGDFGHSLAAKLSRPVSGRRRGRRASVAPGGSSPGRTRADRLAAAEEEARNAAAAAAEKSTRESCRDGRVISRTPKGLSAARLLEDAQDVARIRSQAGLRSKMEGFCWIASNWCVGALKGFFSAKSFLFLCDNFFWAELRKADRRCSIAAGSFLSGGGGQGGTTRKQAAGFMPLIALEGAAIQHCEVANSNNGWIIEVVNPSENVTLWLDPENATALLRWGSVLCQALQTERYDGEEDE</sequence>
<evidence type="ECO:0000313" key="2">
    <source>
        <dbReference type="EMBL" id="CBN76737.1"/>
    </source>
</evidence>
<feature type="compositionally biased region" description="Basic and acidic residues" evidence="1">
    <location>
        <begin position="207"/>
        <end position="216"/>
    </location>
</feature>
<feature type="compositionally biased region" description="Gly residues" evidence="1">
    <location>
        <begin position="165"/>
        <end position="174"/>
    </location>
</feature>
<protein>
    <submittedName>
        <fullName evidence="2">Uncharacterized protein</fullName>
    </submittedName>
</protein>
<dbReference type="Proteomes" id="UP000002630">
    <property type="component" value="Linkage Group LG01"/>
</dbReference>
<evidence type="ECO:0000256" key="1">
    <source>
        <dbReference type="SAM" id="MobiDB-lite"/>
    </source>
</evidence>
<feature type="region of interest" description="Disordered" evidence="1">
    <location>
        <begin position="15"/>
        <end position="111"/>
    </location>
</feature>
<feature type="region of interest" description="Disordered" evidence="1">
    <location>
        <begin position="129"/>
        <end position="216"/>
    </location>
</feature>
<feature type="compositionally biased region" description="Low complexity" evidence="1">
    <location>
        <begin position="131"/>
        <end position="144"/>
    </location>
</feature>
<proteinExistence type="predicted"/>
<dbReference type="AlphaFoldDB" id="D8LBM8"/>
<dbReference type="OrthoDB" id="10603291at2759"/>
<dbReference type="InParanoid" id="D8LBM8"/>
<dbReference type="EMBL" id="FN649726">
    <property type="protein sequence ID" value="CBN76737.1"/>
    <property type="molecule type" value="Genomic_DNA"/>
</dbReference>
<evidence type="ECO:0000313" key="3">
    <source>
        <dbReference type="Proteomes" id="UP000002630"/>
    </source>
</evidence>
<accession>D8LBM8</accession>
<feature type="compositionally biased region" description="Polar residues" evidence="1">
    <location>
        <begin position="99"/>
        <end position="108"/>
    </location>
</feature>
<name>D8LBM8_ECTSI</name>